<organism evidence="4 5">
    <name type="scientific">Gadus morhua</name>
    <name type="common">Atlantic cod</name>
    <dbReference type="NCBI Taxonomy" id="8049"/>
    <lineage>
        <taxon>Eukaryota</taxon>
        <taxon>Metazoa</taxon>
        <taxon>Chordata</taxon>
        <taxon>Craniata</taxon>
        <taxon>Vertebrata</taxon>
        <taxon>Euteleostomi</taxon>
        <taxon>Actinopterygii</taxon>
        <taxon>Neopterygii</taxon>
        <taxon>Teleostei</taxon>
        <taxon>Neoteleostei</taxon>
        <taxon>Acanthomorphata</taxon>
        <taxon>Zeiogadaria</taxon>
        <taxon>Gadariae</taxon>
        <taxon>Gadiformes</taxon>
        <taxon>Gadoidei</taxon>
        <taxon>Gadidae</taxon>
        <taxon>Gadus</taxon>
    </lineage>
</organism>
<dbReference type="Pfam" id="PF05334">
    <property type="entry name" value="DUF719"/>
    <property type="match status" value="1"/>
</dbReference>
<feature type="region of interest" description="Disordered" evidence="3">
    <location>
        <begin position="1"/>
        <end position="73"/>
    </location>
</feature>
<dbReference type="Ensembl" id="ENSGMOT00000032271.1">
    <property type="protein sequence ID" value="ENSGMOP00000054959.1"/>
    <property type="gene ID" value="ENSGMOG00000024200.1"/>
</dbReference>
<comment type="similarity">
    <text evidence="1">Belongs to the FAM114 family.</text>
</comment>
<reference evidence="4" key="1">
    <citation type="submission" date="2025-08" db="UniProtKB">
        <authorList>
            <consortium name="Ensembl"/>
        </authorList>
    </citation>
    <scope>IDENTIFICATION</scope>
</reference>
<feature type="compositionally biased region" description="Low complexity" evidence="3">
    <location>
        <begin position="60"/>
        <end position="73"/>
    </location>
</feature>
<feature type="compositionally biased region" description="Low complexity" evidence="3">
    <location>
        <begin position="7"/>
        <end position="25"/>
    </location>
</feature>
<dbReference type="PANTHER" id="PTHR12842">
    <property type="entry name" value="FI01459P"/>
    <property type="match status" value="1"/>
</dbReference>
<name>A0A8C5BYW6_GADMO</name>
<sequence length="264" mass="28369">WGGWGSWGKSLLTSASSSVGQSLSSVKEKAGGALRLHRTSVGEEVQEEGRSEGGGEEGQAEASESPPPSAAVASRGVFSTLTHAVQNTGKTVLSGGLDALEFIGKKTMTVLAESDPGFKKTKTLMQKTVSLSQMLKEAKEKERARLGCHPINEPTAHYGILFDDFQGLSHLEALEILSNESEAKVQAFLSSLEEVELEVLKKELIAIKDIFIKQYEEEEEEGGGEEEETEQGDREKSTEGAGEGQMKDNGEPSSQIHCSLPLCE</sequence>
<evidence type="ECO:0000256" key="2">
    <source>
        <dbReference type="ARBA" id="ARBA00022553"/>
    </source>
</evidence>
<evidence type="ECO:0000313" key="4">
    <source>
        <dbReference type="Ensembl" id="ENSGMOP00000054959.1"/>
    </source>
</evidence>
<feature type="region of interest" description="Disordered" evidence="3">
    <location>
        <begin position="216"/>
        <end position="264"/>
    </location>
</feature>
<evidence type="ECO:0000256" key="1">
    <source>
        <dbReference type="ARBA" id="ARBA00006903"/>
    </source>
</evidence>
<evidence type="ECO:0000313" key="5">
    <source>
        <dbReference type="Proteomes" id="UP000694546"/>
    </source>
</evidence>
<dbReference type="PANTHER" id="PTHR12842:SF4">
    <property type="entry name" value="PROTEIN NOXP20"/>
    <property type="match status" value="1"/>
</dbReference>
<protein>
    <submittedName>
        <fullName evidence="4">Family with sequence similarity 114 member A1</fullName>
    </submittedName>
</protein>
<accession>A0A8C5BYW6</accession>
<feature type="compositionally biased region" description="Acidic residues" evidence="3">
    <location>
        <begin position="216"/>
        <end position="230"/>
    </location>
</feature>
<dbReference type="OMA" id="CHPINEP"/>
<evidence type="ECO:0000256" key="3">
    <source>
        <dbReference type="SAM" id="MobiDB-lite"/>
    </source>
</evidence>
<dbReference type="AlphaFoldDB" id="A0A8C5BYW6"/>
<dbReference type="GeneTree" id="ENSGT00390000010054"/>
<dbReference type="InterPro" id="IPR007998">
    <property type="entry name" value="DUF719"/>
</dbReference>
<proteinExistence type="inferred from homology"/>
<reference evidence="4" key="2">
    <citation type="submission" date="2025-09" db="UniProtKB">
        <authorList>
            <consortium name="Ensembl"/>
        </authorList>
    </citation>
    <scope>IDENTIFICATION</scope>
</reference>
<dbReference type="Proteomes" id="UP000694546">
    <property type="component" value="Chromosome 3"/>
</dbReference>
<keyword evidence="2" id="KW-0597">Phosphoprotein</keyword>
<keyword evidence="5" id="KW-1185">Reference proteome</keyword>
<gene>
    <name evidence="4" type="primary">FAM114A1</name>
</gene>